<dbReference type="PANTHER" id="PTHR46148">
    <property type="entry name" value="CHROMO DOMAIN-CONTAINING PROTEIN"/>
    <property type="match status" value="1"/>
</dbReference>
<reference evidence="3" key="1">
    <citation type="submission" date="2020-10" db="EMBL/GenBank/DDBJ databases">
        <authorList>
            <person name="Han B."/>
            <person name="Lu T."/>
            <person name="Zhao Q."/>
            <person name="Huang X."/>
            <person name="Zhao Y."/>
        </authorList>
    </citation>
    <scope>NUCLEOTIDE SEQUENCE</scope>
</reference>
<evidence type="ECO:0000313" key="3">
    <source>
        <dbReference type="EMBL" id="CAD6254624.1"/>
    </source>
</evidence>
<keyword evidence="4" id="KW-1185">Reference proteome</keyword>
<comment type="caution">
    <text evidence="3">The sequence shown here is derived from an EMBL/GenBank/DDBJ whole genome shotgun (WGS) entry which is preliminary data.</text>
</comment>
<feature type="compositionally biased region" description="Low complexity" evidence="1">
    <location>
        <begin position="163"/>
        <end position="181"/>
    </location>
</feature>
<gene>
    <name evidence="3" type="ORF">NCGR_LOCUS38227</name>
</gene>
<feature type="compositionally biased region" description="Polar residues" evidence="1">
    <location>
        <begin position="193"/>
        <end position="202"/>
    </location>
</feature>
<dbReference type="PANTHER" id="PTHR46148:SF52">
    <property type="entry name" value="OS04G0603800 PROTEIN"/>
    <property type="match status" value="1"/>
</dbReference>
<dbReference type="AlphaFoldDB" id="A0A811QF46"/>
<evidence type="ECO:0000313" key="4">
    <source>
        <dbReference type="Proteomes" id="UP000604825"/>
    </source>
</evidence>
<protein>
    <recommendedName>
        <fullName evidence="2">Tf2-1-like SH3-like domain-containing protein</fullName>
    </recommendedName>
</protein>
<dbReference type="Pfam" id="PF24626">
    <property type="entry name" value="SH3_Tf2-1"/>
    <property type="match status" value="1"/>
</dbReference>
<organism evidence="3 4">
    <name type="scientific">Miscanthus lutarioriparius</name>
    <dbReference type="NCBI Taxonomy" id="422564"/>
    <lineage>
        <taxon>Eukaryota</taxon>
        <taxon>Viridiplantae</taxon>
        <taxon>Streptophyta</taxon>
        <taxon>Embryophyta</taxon>
        <taxon>Tracheophyta</taxon>
        <taxon>Spermatophyta</taxon>
        <taxon>Magnoliopsida</taxon>
        <taxon>Liliopsida</taxon>
        <taxon>Poales</taxon>
        <taxon>Poaceae</taxon>
        <taxon>PACMAD clade</taxon>
        <taxon>Panicoideae</taxon>
        <taxon>Andropogonodae</taxon>
        <taxon>Andropogoneae</taxon>
        <taxon>Saccharinae</taxon>
        <taxon>Miscanthus</taxon>
    </lineage>
</organism>
<sequence>MKRQADKGRSERTFAVGDMVFLKFQPYVQTTVTRRSNNKLPFKFFGPFKILQRIGAVAYKLELLDSAAIHDVFRVSQLKLSPRAQQVSPSLPNDLQQFQVPSRVLQRCWTTGDRPVEQGLIQWSHSPPELATWEPLLPLRLQFPCAPAWGHAGSQEEEDVSNPASPAAASTSTPASTTAPPGAWPRRIRKPSSRYTGSTWSK</sequence>
<accession>A0A811QF46</accession>
<dbReference type="Proteomes" id="UP000604825">
    <property type="component" value="Unassembled WGS sequence"/>
</dbReference>
<feature type="domain" description="Tf2-1-like SH3-like" evidence="2">
    <location>
        <begin position="17"/>
        <end position="79"/>
    </location>
</feature>
<evidence type="ECO:0000259" key="2">
    <source>
        <dbReference type="Pfam" id="PF24626"/>
    </source>
</evidence>
<dbReference type="EMBL" id="CAJGYO010000009">
    <property type="protein sequence ID" value="CAD6254624.1"/>
    <property type="molecule type" value="Genomic_DNA"/>
</dbReference>
<proteinExistence type="predicted"/>
<feature type="region of interest" description="Disordered" evidence="1">
    <location>
        <begin position="150"/>
        <end position="202"/>
    </location>
</feature>
<dbReference type="OrthoDB" id="779927at2759"/>
<dbReference type="InterPro" id="IPR056924">
    <property type="entry name" value="SH3_Tf2-1"/>
</dbReference>
<evidence type="ECO:0000256" key="1">
    <source>
        <dbReference type="SAM" id="MobiDB-lite"/>
    </source>
</evidence>
<name>A0A811QF46_9POAL</name>